<dbReference type="PROSITE" id="PS50967">
    <property type="entry name" value="HRDC"/>
    <property type="match status" value="1"/>
</dbReference>
<dbReference type="eggNOG" id="KOG2206">
    <property type="taxonomic scope" value="Eukaryota"/>
</dbReference>
<evidence type="ECO:0000256" key="9">
    <source>
        <dbReference type="SAM" id="MobiDB-lite"/>
    </source>
</evidence>
<dbReference type="GO" id="GO:0071036">
    <property type="term" value="P:nuclear polyadenylation-dependent snoRNA catabolic process"/>
    <property type="evidence" value="ECO:0007669"/>
    <property type="project" value="EnsemblFungi"/>
</dbReference>
<dbReference type="GO" id="GO:0071044">
    <property type="term" value="P:histone mRNA catabolic process"/>
    <property type="evidence" value="ECO:0007669"/>
    <property type="project" value="EnsemblFungi"/>
</dbReference>
<dbReference type="GO" id="GO:0071028">
    <property type="term" value="P:nuclear mRNA surveillance"/>
    <property type="evidence" value="ECO:0007669"/>
    <property type="project" value="EnsemblFungi"/>
</dbReference>
<dbReference type="InterPro" id="IPR049559">
    <property type="entry name" value="Rrp6p-like_exo"/>
</dbReference>
<dbReference type="PANTHER" id="PTHR12124:SF47">
    <property type="entry name" value="EXOSOME COMPONENT 10"/>
    <property type="match status" value="1"/>
</dbReference>
<dbReference type="InParanoid" id="A5DWN7"/>
<evidence type="ECO:0000256" key="1">
    <source>
        <dbReference type="ARBA" id="ARBA00004123"/>
    </source>
</evidence>
<keyword evidence="7" id="KW-0539">Nucleus</keyword>
<keyword evidence="6" id="KW-0269">Exonuclease</keyword>
<accession>A5DWN7</accession>
<dbReference type="Gene3D" id="3.30.420.10">
    <property type="entry name" value="Ribonuclease H-like superfamily/Ribonuclease H"/>
    <property type="match status" value="1"/>
</dbReference>
<dbReference type="InterPro" id="IPR002562">
    <property type="entry name" value="3'-5'_exonuclease_dom"/>
</dbReference>
<dbReference type="Pfam" id="PF01612">
    <property type="entry name" value="DNA_pol_A_exo1"/>
    <property type="match status" value="1"/>
</dbReference>
<dbReference type="PANTHER" id="PTHR12124">
    <property type="entry name" value="POLYMYOSITIS/SCLERODERMA AUTOANTIGEN-RELATED"/>
    <property type="match status" value="1"/>
</dbReference>
<dbReference type="SUPFAM" id="SSF47819">
    <property type="entry name" value="HRDC-like"/>
    <property type="match status" value="1"/>
</dbReference>
<dbReference type="GeneID" id="5234527"/>
<evidence type="ECO:0000256" key="4">
    <source>
        <dbReference type="ARBA" id="ARBA00022801"/>
    </source>
</evidence>
<dbReference type="GO" id="GO:0071051">
    <property type="term" value="P:poly(A)-dependent snoRNA 3'-end processing"/>
    <property type="evidence" value="ECO:0007669"/>
    <property type="project" value="EnsemblFungi"/>
</dbReference>
<dbReference type="AlphaFoldDB" id="A5DWN7"/>
<dbReference type="GO" id="GO:0071037">
    <property type="term" value="P:nuclear polyadenylation-dependent snRNA catabolic process"/>
    <property type="evidence" value="ECO:0007669"/>
    <property type="project" value="EnsemblFungi"/>
</dbReference>
<organism evidence="11 12">
    <name type="scientific">Lodderomyces elongisporus (strain ATCC 11503 / CBS 2605 / JCM 1781 / NBRC 1676 / NRRL YB-4239)</name>
    <name type="common">Yeast</name>
    <name type="synonym">Saccharomyces elongisporus</name>
    <dbReference type="NCBI Taxonomy" id="379508"/>
    <lineage>
        <taxon>Eukaryota</taxon>
        <taxon>Fungi</taxon>
        <taxon>Dikarya</taxon>
        <taxon>Ascomycota</taxon>
        <taxon>Saccharomycotina</taxon>
        <taxon>Pichiomycetes</taxon>
        <taxon>Debaryomycetaceae</taxon>
        <taxon>Candida/Lodderomyces clade</taxon>
        <taxon>Lodderomyces</taxon>
    </lineage>
</organism>
<keyword evidence="5" id="KW-0271">Exosome</keyword>
<keyword evidence="4" id="KW-0378">Hydrolase</keyword>
<dbReference type="GO" id="GO:0071042">
    <property type="term" value="P:nuclear polyadenylation-dependent mRNA catabolic process"/>
    <property type="evidence" value="ECO:0007669"/>
    <property type="project" value="EnsemblFungi"/>
</dbReference>
<dbReference type="GO" id="GO:0005730">
    <property type="term" value="C:nucleolus"/>
    <property type="evidence" value="ECO:0007669"/>
    <property type="project" value="EnsemblFungi"/>
</dbReference>
<dbReference type="Pfam" id="PF00570">
    <property type="entry name" value="HRDC"/>
    <property type="match status" value="1"/>
</dbReference>
<dbReference type="GO" id="GO:0000175">
    <property type="term" value="F:3'-5'-RNA exonuclease activity"/>
    <property type="evidence" value="ECO:0007669"/>
    <property type="project" value="EnsemblFungi"/>
</dbReference>
<evidence type="ECO:0000256" key="2">
    <source>
        <dbReference type="ARBA" id="ARBA00022552"/>
    </source>
</evidence>
<evidence type="ECO:0000256" key="5">
    <source>
        <dbReference type="ARBA" id="ARBA00022835"/>
    </source>
</evidence>
<dbReference type="GO" id="GO:0034473">
    <property type="term" value="P:U1 snRNA 3'-end processing"/>
    <property type="evidence" value="ECO:0007669"/>
    <property type="project" value="EnsemblFungi"/>
</dbReference>
<dbReference type="InterPro" id="IPR012588">
    <property type="entry name" value="Exosome-assoc_fac_Rrp6_N"/>
</dbReference>
<feature type="region of interest" description="Disordered" evidence="9">
    <location>
        <begin position="591"/>
        <end position="613"/>
    </location>
</feature>
<dbReference type="InterPro" id="IPR044876">
    <property type="entry name" value="HRDC_dom_sf"/>
</dbReference>
<keyword evidence="3" id="KW-0540">Nuclease</keyword>
<feature type="compositionally biased region" description="Low complexity" evidence="9">
    <location>
        <begin position="593"/>
        <end position="606"/>
    </location>
</feature>
<dbReference type="VEuPathDB" id="FungiDB:LELG_01774"/>
<dbReference type="GO" id="GO:0034475">
    <property type="term" value="P:U4 snRNA 3'-end processing"/>
    <property type="evidence" value="ECO:0007669"/>
    <property type="project" value="EnsemblFungi"/>
</dbReference>
<evidence type="ECO:0000259" key="10">
    <source>
        <dbReference type="PROSITE" id="PS50967"/>
    </source>
</evidence>
<dbReference type="InterPro" id="IPR012337">
    <property type="entry name" value="RNaseH-like_sf"/>
</dbReference>
<gene>
    <name evidence="11" type="ORF">LELG_01774</name>
</gene>
<dbReference type="GO" id="GO:0000166">
    <property type="term" value="F:nucleotide binding"/>
    <property type="evidence" value="ECO:0007669"/>
    <property type="project" value="InterPro"/>
</dbReference>
<sequence length="826" mass="94679">MPEEDKDCFKNVMPNLMQTIRAASGLAAQDVKFYKSIDPEISKEIDERGQDLLQIINDLVKCTSSRTNKVTTIKYGEEYMQTGPAWNSVSSVMEHLFEKLDHEFDQKKRLQSAYREHEKQYLEDGVTSSGTLEQRSHRITKPQLSFKTPIDNSEEEPFKPKLRTKPNALQSLELVSQLVNPEPVYEDSVEVVDPPFYRHPYEYEIDKQPYPSAVLEKSTPIQPQEWTKTEAIWVDNEEQLDAMIEELKAASEIAVDLEHHDYRSYYGLVCLMQISNREKDWVIDTLALRDELSKLNVIFTNHEIVKVFHGAFMDIIWLQRDLGLYIVSLFDTYHASRQLGFAKFSLQYLLDTFAHFRTSKKYQLADWRIRPLPAPMLAYARSDTHFLLYIYDQLRNKLIDQDKLSKVLFELRQVAKRRFEYTKYRPLSNTPGNGQVSCPIMASNPKEPWGSIMYQYNVPSFKKHIVEVLYKYRDAVAREEDESVRYIMPNQLLVSLSMLEAPVETEKVLNCHVYVSEHVRMHAKEIASLINLALKDSEKSDWALVDKWHSQSLEHGHVSLEHDVVSVSIESVSDVFDKLLALANQFNVGENEGTGTSSKISSKTSSQPLQVSGLESTSTPVLLIDNSSQVFGNGVTAENSALATAYVIDYSDSTGNVNKQNFTKVRKERLQNVWRKLYEFNSTVSLPIVMDEVDSEAMNSNFAENDTLDSAVIENVEVAKPLTGQQKLFSKDALIDPHELITLRKSQQKTNNRKSSSQELEQEQTPSVDYANADKILIDADKKRENNKKKKRSFDPYSNMGDGPRPVKKGKSMTSGRTSTFKMKKK</sequence>
<evidence type="ECO:0000256" key="3">
    <source>
        <dbReference type="ARBA" id="ARBA00022722"/>
    </source>
</evidence>
<dbReference type="OrthoDB" id="2250022at2759"/>
<dbReference type="FunFam" id="3.30.420.10:FF:000059">
    <property type="entry name" value="Exosome complex exonuclease Rrp6"/>
    <property type="match status" value="1"/>
</dbReference>
<dbReference type="GO" id="GO:0032204">
    <property type="term" value="P:regulation of telomere maintenance"/>
    <property type="evidence" value="ECO:0007669"/>
    <property type="project" value="EnsemblFungi"/>
</dbReference>
<reference evidence="11 12" key="1">
    <citation type="journal article" date="2009" name="Nature">
        <title>Evolution of pathogenicity and sexual reproduction in eight Candida genomes.</title>
        <authorList>
            <person name="Butler G."/>
            <person name="Rasmussen M.D."/>
            <person name="Lin M.F."/>
            <person name="Santos M.A."/>
            <person name="Sakthikumar S."/>
            <person name="Munro C.A."/>
            <person name="Rheinbay E."/>
            <person name="Grabherr M."/>
            <person name="Forche A."/>
            <person name="Reedy J.L."/>
            <person name="Agrafioti I."/>
            <person name="Arnaud M.B."/>
            <person name="Bates S."/>
            <person name="Brown A.J."/>
            <person name="Brunke S."/>
            <person name="Costanzo M.C."/>
            <person name="Fitzpatrick D.A."/>
            <person name="de Groot P.W."/>
            <person name="Harris D."/>
            <person name="Hoyer L.L."/>
            <person name="Hube B."/>
            <person name="Klis F.M."/>
            <person name="Kodira C."/>
            <person name="Lennard N."/>
            <person name="Logue M.E."/>
            <person name="Martin R."/>
            <person name="Neiman A.M."/>
            <person name="Nikolaou E."/>
            <person name="Quail M.A."/>
            <person name="Quinn J."/>
            <person name="Santos M.C."/>
            <person name="Schmitzberger F.F."/>
            <person name="Sherlock G."/>
            <person name="Shah P."/>
            <person name="Silverstein K.A."/>
            <person name="Skrzypek M.S."/>
            <person name="Soll D."/>
            <person name="Staggs R."/>
            <person name="Stansfield I."/>
            <person name="Stumpf M.P."/>
            <person name="Sudbery P.E."/>
            <person name="Srikantha T."/>
            <person name="Zeng Q."/>
            <person name="Berman J."/>
            <person name="Berriman M."/>
            <person name="Heitman J."/>
            <person name="Gow N.A."/>
            <person name="Lorenz M.C."/>
            <person name="Birren B.W."/>
            <person name="Kellis M."/>
            <person name="Cuomo C.A."/>
        </authorList>
    </citation>
    <scope>NUCLEOTIDE SEQUENCE [LARGE SCALE GENOMIC DNA]</scope>
    <source>
        <strain evidence="12">ATCC 11503 / BCRC 21390 / CBS 2605 / JCM 1781 / NBRC 1676 / NRRL YB-4239</strain>
    </source>
</reference>
<feature type="domain" description="HRDC" evidence="10">
    <location>
        <begin position="459"/>
        <end position="540"/>
    </location>
</feature>
<evidence type="ECO:0000256" key="6">
    <source>
        <dbReference type="ARBA" id="ARBA00022839"/>
    </source>
</evidence>
<keyword evidence="2" id="KW-0698">rRNA processing</keyword>
<name>A5DWN7_LODEL</name>
<dbReference type="Pfam" id="PF08066">
    <property type="entry name" value="PMC2NT"/>
    <property type="match status" value="1"/>
</dbReference>
<evidence type="ECO:0000256" key="8">
    <source>
        <dbReference type="ARBA" id="ARBA00043957"/>
    </source>
</evidence>
<dbReference type="Gene3D" id="1.10.150.80">
    <property type="entry name" value="HRDC domain"/>
    <property type="match status" value="1"/>
</dbReference>
<proteinExistence type="inferred from homology"/>
<dbReference type="SUPFAM" id="SSF53098">
    <property type="entry name" value="Ribonuclease H-like"/>
    <property type="match status" value="1"/>
</dbReference>
<dbReference type="GO" id="GO:0042134">
    <property type="term" value="F:rRNA primary transcript binding"/>
    <property type="evidence" value="ECO:0007669"/>
    <property type="project" value="EnsemblFungi"/>
</dbReference>
<dbReference type="InterPro" id="IPR036397">
    <property type="entry name" value="RNaseH_sf"/>
</dbReference>
<dbReference type="InterPro" id="IPR002121">
    <property type="entry name" value="HRDC_dom"/>
</dbReference>
<feature type="region of interest" description="Disordered" evidence="9">
    <location>
        <begin position="744"/>
        <end position="826"/>
    </location>
</feature>
<dbReference type="GO" id="GO:0000176">
    <property type="term" value="C:nuclear exosome (RNase complex)"/>
    <property type="evidence" value="ECO:0007669"/>
    <property type="project" value="EnsemblFungi"/>
</dbReference>
<dbReference type="SMART" id="SM00474">
    <property type="entry name" value="35EXOc"/>
    <property type="match status" value="1"/>
</dbReference>
<dbReference type="GO" id="GO:0071039">
    <property type="term" value="P:nuclear polyadenylation-dependent CUT catabolic process"/>
    <property type="evidence" value="ECO:0007669"/>
    <property type="project" value="EnsemblFungi"/>
</dbReference>
<dbReference type="GO" id="GO:0000467">
    <property type="term" value="P:exonucleolytic trimming to generate mature 3'-end of 5.8S rRNA from tricistronic rRNA transcript (SSU-rRNA, 5.8S rRNA, LSU-rRNA)"/>
    <property type="evidence" value="ECO:0007669"/>
    <property type="project" value="EnsemblFungi"/>
</dbReference>
<dbReference type="CDD" id="cd06147">
    <property type="entry name" value="Rrp6p_like_exo"/>
    <property type="match status" value="1"/>
</dbReference>
<dbReference type="EMBL" id="CH981525">
    <property type="protein sequence ID" value="EDK43595.1"/>
    <property type="molecule type" value="Genomic_DNA"/>
</dbReference>
<dbReference type="InterPro" id="IPR045092">
    <property type="entry name" value="Rrp6-like"/>
</dbReference>
<dbReference type="GO" id="GO:0071035">
    <property type="term" value="P:nuclear polyadenylation-dependent rRNA catabolic process"/>
    <property type="evidence" value="ECO:0007669"/>
    <property type="project" value="EnsemblFungi"/>
</dbReference>
<dbReference type="GO" id="GO:0000973">
    <property type="term" value="P:post-transcriptional tethering of RNA polymerase II gene DNA at nuclear periphery"/>
    <property type="evidence" value="ECO:0007669"/>
    <property type="project" value="EnsemblFungi"/>
</dbReference>
<dbReference type="GO" id="GO:0003727">
    <property type="term" value="F:single-stranded RNA binding"/>
    <property type="evidence" value="ECO:0007669"/>
    <property type="project" value="TreeGrafter"/>
</dbReference>
<evidence type="ECO:0000313" key="12">
    <source>
        <dbReference type="Proteomes" id="UP000001996"/>
    </source>
</evidence>
<comment type="similarity">
    <text evidence="8">Belongs to the exosome component 10/RRP6 family.</text>
</comment>
<feature type="compositionally biased region" description="Polar residues" evidence="9">
    <location>
        <begin position="812"/>
        <end position="826"/>
    </location>
</feature>
<evidence type="ECO:0000313" key="11">
    <source>
        <dbReference type="EMBL" id="EDK43595.1"/>
    </source>
</evidence>
<evidence type="ECO:0000256" key="7">
    <source>
        <dbReference type="ARBA" id="ARBA00023242"/>
    </source>
</evidence>
<comment type="subcellular location">
    <subcellularLocation>
        <location evidence="1">Nucleus</location>
    </subcellularLocation>
</comment>
<dbReference type="FunCoup" id="A5DWN7">
    <property type="interactions" value="976"/>
</dbReference>
<dbReference type="SMART" id="SM00341">
    <property type="entry name" value="HRDC"/>
    <property type="match status" value="1"/>
</dbReference>
<feature type="compositionally biased region" description="Polar residues" evidence="9">
    <location>
        <begin position="744"/>
        <end position="767"/>
    </location>
</feature>
<dbReference type="GO" id="GO:0034476">
    <property type="term" value="P:U5 snRNA 3'-end processing"/>
    <property type="evidence" value="ECO:0007669"/>
    <property type="project" value="EnsemblFungi"/>
</dbReference>
<dbReference type="Proteomes" id="UP000001996">
    <property type="component" value="Unassembled WGS sequence"/>
</dbReference>
<dbReference type="STRING" id="379508.A5DWN7"/>
<dbReference type="GO" id="GO:0071038">
    <property type="term" value="P:TRAMP-dependent tRNA surveillance pathway"/>
    <property type="evidence" value="ECO:0007669"/>
    <property type="project" value="EnsemblFungi"/>
</dbReference>
<dbReference type="OMA" id="WVETESD"/>
<dbReference type="HOGENOM" id="CLU_010129_3_2_1"/>
<keyword evidence="12" id="KW-1185">Reference proteome</keyword>
<dbReference type="InterPro" id="IPR010997">
    <property type="entry name" value="HRDC-like_sf"/>
</dbReference>
<dbReference type="KEGG" id="lel:PVL30_001750"/>
<protein>
    <recommendedName>
        <fullName evidence="10">HRDC domain-containing protein</fullName>
    </recommendedName>
</protein>
<dbReference type="GO" id="GO:0071040">
    <property type="term" value="P:nuclear polyadenylation-dependent antisense transcript catabolic process"/>
    <property type="evidence" value="ECO:0007669"/>
    <property type="project" value="EnsemblFungi"/>
</dbReference>
<feature type="region of interest" description="Disordered" evidence="9">
    <location>
        <begin position="125"/>
        <end position="160"/>
    </location>
</feature>